<feature type="chain" id="PRO_5045241601" evidence="2">
    <location>
        <begin position="21"/>
        <end position="299"/>
    </location>
</feature>
<evidence type="ECO:0000313" key="3">
    <source>
        <dbReference type="EMBL" id="KAL1855672.1"/>
    </source>
</evidence>
<dbReference type="Proteomes" id="UP001583177">
    <property type="component" value="Unassembled WGS sequence"/>
</dbReference>
<feature type="signal peptide" evidence="2">
    <location>
        <begin position="1"/>
        <end position="20"/>
    </location>
</feature>
<reference evidence="3 4" key="1">
    <citation type="journal article" date="2024" name="IMA Fungus">
        <title>IMA Genome - F19 : A genome assembly and annotation guide to empower mycologists, including annotated draft genome sequences of Ceratocystis pirilliformis, Diaporthe australafricana, Fusarium ophioides, Paecilomyces lecythidis, and Sporothrix stenoceras.</title>
        <authorList>
            <person name="Aylward J."/>
            <person name="Wilson A.M."/>
            <person name="Visagie C.M."/>
            <person name="Spraker J."/>
            <person name="Barnes I."/>
            <person name="Buitendag C."/>
            <person name="Ceriani C."/>
            <person name="Del Mar Angel L."/>
            <person name="du Plessis D."/>
            <person name="Fuchs T."/>
            <person name="Gasser K."/>
            <person name="Kramer D."/>
            <person name="Li W."/>
            <person name="Munsamy K."/>
            <person name="Piso A."/>
            <person name="Price J.L."/>
            <person name="Sonnekus B."/>
            <person name="Thomas C."/>
            <person name="van der Nest A."/>
            <person name="van Dijk A."/>
            <person name="van Heerden A."/>
            <person name="van Vuuren N."/>
            <person name="Yilmaz N."/>
            <person name="Duong T.A."/>
            <person name="van der Merwe N.A."/>
            <person name="Wingfield M.J."/>
            <person name="Wingfield B.D."/>
        </authorList>
    </citation>
    <scope>NUCLEOTIDE SEQUENCE [LARGE SCALE GENOMIC DNA]</scope>
    <source>
        <strain evidence="3 4">CMW 18300</strain>
    </source>
</reference>
<gene>
    <name evidence="3" type="ORF">Daus18300_011053</name>
</gene>
<comment type="caution">
    <text evidence="3">The sequence shown here is derived from an EMBL/GenBank/DDBJ whole genome shotgun (WGS) entry which is preliminary data.</text>
</comment>
<evidence type="ECO:0000256" key="1">
    <source>
        <dbReference type="SAM" id="MobiDB-lite"/>
    </source>
</evidence>
<organism evidence="3 4">
    <name type="scientific">Diaporthe australafricana</name>
    <dbReference type="NCBI Taxonomy" id="127596"/>
    <lineage>
        <taxon>Eukaryota</taxon>
        <taxon>Fungi</taxon>
        <taxon>Dikarya</taxon>
        <taxon>Ascomycota</taxon>
        <taxon>Pezizomycotina</taxon>
        <taxon>Sordariomycetes</taxon>
        <taxon>Sordariomycetidae</taxon>
        <taxon>Diaporthales</taxon>
        <taxon>Diaporthaceae</taxon>
        <taxon>Diaporthe</taxon>
    </lineage>
</organism>
<name>A0ABR3W7W9_9PEZI</name>
<proteinExistence type="predicted"/>
<accession>A0ABR3W7W9</accession>
<feature type="region of interest" description="Disordered" evidence="1">
    <location>
        <begin position="130"/>
        <end position="299"/>
    </location>
</feature>
<keyword evidence="2" id="KW-0732">Signal</keyword>
<evidence type="ECO:0000313" key="4">
    <source>
        <dbReference type="Proteomes" id="UP001583177"/>
    </source>
</evidence>
<feature type="compositionally biased region" description="Pro residues" evidence="1">
    <location>
        <begin position="152"/>
        <end position="281"/>
    </location>
</feature>
<protein>
    <submittedName>
        <fullName evidence="3">Uncharacterized protein</fullName>
    </submittedName>
</protein>
<evidence type="ECO:0000256" key="2">
    <source>
        <dbReference type="SAM" id="SignalP"/>
    </source>
</evidence>
<dbReference type="EMBL" id="JAWRVE010000129">
    <property type="protein sequence ID" value="KAL1855672.1"/>
    <property type="molecule type" value="Genomic_DNA"/>
</dbReference>
<keyword evidence="4" id="KW-1185">Reference proteome</keyword>
<dbReference type="PRINTS" id="PR01217">
    <property type="entry name" value="PRICHEXTENSN"/>
</dbReference>
<sequence>MRSHIAVTLALTFLLTQADADLDVDTQDVPAACQAVCRPTLELSRTCDVDDDLVGGDTAELQGEQACYCQNQSFDVARMTGLCQSCVQQNAVEVNDARELNDLMAMCAFQPAQFTAADVRAADGVVVQAAPPAGQDTDVPGGRTGKGKGQTRPPPPPGQAPPPPPPPVPGQAPPPPPPIPGQAPPPPPVGQPGQAPPPPPPVPGQEPPPPPPPVPGQEPPLPPPVPGQAPPPPPPIPGQEPPPPPPVPGQAPPPPPSGQPGQAAPPAPPVPGQAPPPPPDSRPGKGNGRKFRPRGSSWN</sequence>